<proteinExistence type="predicted"/>
<evidence type="ECO:0000313" key="2">
    <source>
        <dbReference type="Proteomes" id="UP000316304"/>
    </source>
</evidence>
<organism evidence="1 2">
    <name type="scientific">Novipirellula galeiformis</name>
    <dbReference type="NCBI Taxonomy" id="2528004"/>
    <lineage>
        <taxon>Bacteria</taxon>
        <taxon>Pseudomonadati</taxon>
        <taxon>Planctomycetota</taxon>
        <taxon>Planctomycetia</taxon>
        <taxon>Pirellulales</taxon>
        <taxon>Pirellulaceae</taxon>
        <taxon>Novipirellula</taxon>
    </lineage>
</organism>
<sequence>MAQRRLSSDLSLPVLLHGRWRFVLRRPLSVLILLAAFAQLMPMGFAAKGGLRPDSALGACDVTVATQVAIAVCRAVGQSIQIAEDRDPTIKQLDFASALFGTTDSGQFAWDATRSSVGSSLGHPATLVDLHVRLQI</sequence>
<reference evidence="1 2" key="1">
    <citation type="submission" date="2019-02" db="EMBL/GenBank/DDBJ databases">
        <title>Deep-cultivation of Planctomycetes and their phenomic and genomic characterization uncovers novel biology.</title>
        <authorList>
            <person name="Wiegand S."/>
            <person name="Jogler M."/>
            <person name="Boedeker C."/>
            <person name="Pinto D."/>
            <person name="Vollmers J."/>
            <person name="Rivas-Marin E."/>
            <person name="Kohn T."/>
            <person name="Peeters S.H."/>
            <person name="Heuer A."/>
            <person name="Rast P."/>
            <person name="Oberbeckmann S."/>
            <person name="Bunk B."/>
            <person name="Jeske O."/>
            <person name="Meyerdierks A."/>
            <person name="Storesund J.E."/>
            <person name="Kallscheuer N."/>
            <person name="Luecker S."/>
            <person name="Lage O.M."/>
            <person name="Pohl T."/>
            <person name="Merkel B.J."/>
            <person name="Hornburger P."/>
            <person name="Mueller R.-W."/>
            <person name="Bruemmer F."/>
            <person name="Labrenz M."/>
            <person name="Spormann A.M."/>
            <person name="Op Den Camp H."/>
            <person name="Overmann J."/>
            <person name="Amann R."/>
            <person name="Jetten M.S.M."/>
            <person name="Mascher T."/>
            <person name="Medema M.H."/>
            <person name="Devos D.P."/>
            <person name="Kaster A.-K."/>
            <person name="Ovreas L."/>
            <person name="Rohde M."/>
            <person name="Galperin M.Y."/>
            <person name="Jogler C."/>
        </authorList>
    </citation>
    <scope>NUCLEOTIDE SEQUENCE [LARGE SCALE GENOMIC DNA]</scope>
    <source>
        <strain evidence="1 2">Pla52o</strain>
    </source>
</reference>
<comment type="caution">
    <text evidence="1">The sequence shown here is derived from an EMBL/GenBank/DDBJ whole genome shotgun (WGS) entry which is preliminary data.</text>
</comment>
<dbReference type="EMBL" id="SJPT01000007">
    <property type="protein sequence ID" value="TWU21125.1"/>
    <property type="molecule type" value="Genomic_DNA"/>
</dbReference>
<keyword evidence="2" id="KW-1185">Reference proteome</keyword>
<accession>A0A5C6CAL7</accession>
<gene>
    <name evidence="1" type="ORF">Pla52o_41590</name>
</gene>
<evidence type="ECO:0000313" key="1">
    <source>
        <dbReference type="EMBL" id="TWU21125.1"/>
    </source>
</evidence>
<dbReference type="AlphaFoldDB" id="A0A5C6CAL7"/>
<dbReference type="Proteomes" id="UP000316304">
    <property type="component" value="Unassembled WGS sequence"/>
</dbReference>
<name>A0A5C6CAL7_9BACT</name>
<protein>
    <submittedName>
        <fullName evidence="1">Uncharacterized protein</fullName>
    </submittedName>
</protein>
<dbReference type="RefSeq" id="WP_146596233.1">
    <property type="nucleotide sequence ID" value="NZ_SJPT01000007.1"/>
</dbReference>